<evidence type="ECO:0000259" key="4">
    <source>
        <dbReference type="Pfam" id="PF01765"/>
    </source>
</evidence>
<dbReference type="CDD" id="cd00520">
    <property type="entry name" value="RRF"/>
    <property type="match status" value="1"/>
</dbReference>
<dbReference type="PANTHER" id="PTHR20982">
    <property type="entry name" value="RIBOSOME RECYCLING FACTOR"/>
    <property type="match status" value="1"/>
</dbReference>
<evidence type="ECO:0000313" key="6">
    <source>
        <dbReference type="Proteomes" id="UP001354989"/>
    </source>
</evidence>
<accession>A0ABN6LAQ6</accession>
<keyword evidence="2 3" id="KW-0648">Protein biosynthesis</keyword>
<dbReference type="Proteomes" id="UP001354989">
    <property type="component" value="Chromosome"/>
</dbReference>
<protein>
    <recommendedName>
        <fullName evidence="3">Ribosome-recycling factor</fullName>
        <shortName evidence="3">RRF</shortName>
    </recommendedName>
    <alternativeName>
        <fullName evidence="3">Ribosome-releasing factor</fullName>
    </alternativeName>
</protein>
<dbReference type="Pfam" id="PF01765">
    <property type="entry name" value="RRF"/>
    <property type="match status" value="1"/>
</dbReference>
<dbReference type="SUPFAM" id="SSF55194">
    <property type="entry name" value="Ribosome recycling factor, RRF"/>
    <property type="match status" value="1"/>
</dbReference>
<dbReference type="NCBIfam" id="TIGR00496">
    <property type="entry name" value="frr"/>
    <property type="match status" value="1"/>
</dbReference>
<feature type="domain" description="Ribosome recycling factor" evidence="4">
    <location>
        <begin position="24"/>
        <end position="184"/>
    </location>
</feature>
<dbReference type="EMBL" id="AP025292">
    <property type="protein sequence ID" value="BDD00096.1"/>
    <property type="molecule type" value="Genomic_DNA"/>
</dbReference>
<keyword evidence="6" id="KW-1185">Reference proteome</keyword>
<keyword evidence="3" id="KW-0963">Cytoplasm</keyword>
<comment type="similarity">
    <text evidence="1 3">Belongs to the RRF family.</text>
</comment>
<evidence type="ECO:0000256" key="3">
    <source>
        <dbReference type="HAMAP-Rule" id="MF_00040"/>
    </source>
</evidence>
<organism evidence="5 6">
    <name type="scientific">Persicobacter psychrovividus</name>
    <dbReference type="NCBI Taxonomy" id="387638"/>
    <lineage>
        <taxon>Bacteria</taxon>
        <taxon>Pseudomonadati</taxon>
        <taxon>Bacteroidota</taxon>
        <taxon>Cytophagia</taxon>
        <taxon>Cytophagales</taxon>
        <taxon>Persicobacteraceae</taxon>
        <taxon>Persicobacter</taxon>
    </lineage>
</organism>
<reference evidence="5 6" key="1">
    <citation type="submission" date="2021-12" db="EMBL/GenBank/DDBJ databases">
        <title>Genome sequencing of bacteria with rrn-lacking chromosome and rrn-plasmid.</title>
        <authorList>
            <person name="Anda M."/>
            <person name="Iwasaki W."/>
        </authorList>
    </citation>
    <scope>NUCLEOTIDE SEQUENCE [LARGE SCALE GENOMIC DNA]</scope>
    <source>
        <strain evidence="5 6">NBRC 101262</strain>
    </source>
</reference>
<gene>
    <name evidence="3 5" type="primary">frr</name>
    <name evidence="5" type="ORF">PEPS_23760</name>
</gene>
<dbReference type="RefSeq" id="WP_332921334.1">
    <property type="nucleotide sequence ID" value="NZ_AP025292.1"/>
</dbReference>
<proteinExistence type="inferred from homology"/>
<comment type="function">
    <text evidence="3">Responsible for the release of ribosomes from messenger RNA at the termination of protein biosynthesis. May increase the efficiency of translation by recycling ribosomes from one round of translation to another.</text>
</comment>
<dbReference type="InterPro" id="IPR002661">
    <property type="entry name" value="Ribosome_recyc_fac"/>
</dbReference>
<dbReference type="PANTHER" id="PTHR20982:SF3">
    <property type="entry name" value="MITOCHONDRIAL RIBOSOME RECYCLING FACTOR PSEUDO 1"/>
    <property type="match status" value="1"/>
</dbReference>
<dbReference type="Gene3D" id="1.10.132.20">
    <property type="entry name" value="Ribosome-recycling factor"/>
    <property type="match status" value="1"/>
</dbReference>
<dbReference type="InterPro" id="IPR036191">
    <property type="entry name" value="RRF_sf"/>
</dbReference>
<evidence type="ECO:0000256" key="1">
    <source>
        <dbReference type="ARBA" id="ARBA00005912"/>
    </source>
</evidence>
<dbReference type="InterPro" id="IPR023584">
    <property type="entry name" value="Ribosome_recyc_fac_dom"/>
</dbReference>
<evidence type="ECO:0000313" key="5">
    <source>
        <dbReference type="EMBL" id="BDD00096.1"/>
    </source>
</evidence>
<evidence type="ECO:0000256" key="2">
    <source>
        <dbReference type="ARBA" id="ARBA00022917"/>
    </source>
</evidence>
<comment type="subcellular location">
    <subcellularLocation>
        <location evidence="3">Cytoplasm</location>
    </subcellularLocation>
</comment>
<sequence length="186" mass="20948">MEEIEFYLEEAKEGMEKAINAVAHEMTKIRAGKASPQMLDGLTVEYYGSVTPLNQVSSVTTPDARSLAIKPFERNLINDIERSIINSDLGLAPMNNGEMILLTIPPLTEERRKDLAKQAKNEAENGKIRVRRVRQETNDALKKLKNDGASEDMIKDAEDSVQKLTTAYYAKIEEVYAKKEKDIMTI</sequence>
<dbReference type="Gene3D" id="3.30.1360.40">
    <property type="match status" value="1"/>
</dbReference>
<dbReference type="HAMAP" id="MF_00040">
    <property type="entry name" value="RRF"/>
    <property type="match status" value="1"/>
</dbReference>
<name>A0ABN6LAQ6_9BACT</name>